<dbReference type="EMBL" id="CAADFR010000020">
    <property type="protein sequence ID" value="VFK37985.1"/>
    <property type="molecule type" value="Genomic_DNA"/>
</dbReference>
<dbReference type="EMBL" id="CAADFU010000019">
    <property type="protein sequence ID" value="VFK42706.1"/>
    <property type="molecule type" value="Genomic_DNA"/>
</dbReference>
<reference evidence="1" key="1">
    <citation type="submission" date="2019-02" db="EMBL/GenBank/DDBJ databases">
        <authorList>
            <person name="Gruber-Vodicka R. H."/>
            <person name="Seah K. B. B."/>
        </authorList>
    </citation>
    <scope>NUCLEOTIDE SEQUENCE</scope>
    <source>
        <strain evidence="2">BECK_S1320</strain>
        <strain evidence="1">BECK_S1321</strain>
    </source>
</reference>
<accession>A0A450Y903</accession>
<organism evidence="1">
    <name type="scientific">Candidatus Kentrum sp. SD</name>
    <dbReference type="NCBI Taxonomy" id="2126332"/>
    <lineage>
        <taxon>Bacteria</taxon>
        <taxon>Pseudomonadati</taxon>
        <taxon>Pseudomonadota</taxon>
        <taxon>Gammaproteobacteria</taxon>
        <taxon>Candidatus Kentrum</taxon>
    </lineage>
</organism>
<name>A0A450Y903_9GAMM</name>
<proteinExistence type="predicted"/>
<dbReference type="AlphaFoldDB" id="A0A450Y903"/>
<evidence type="ECO:0000313" key="2">
    <source>
        <dbReference type="EMBL" id="VFK42706.1"/>
    </source>
</evidence>
<gene>
    <name evidence="2" type="ORF">BECKSD772E_GA0070983_10193</name>
    <name evidence="1" type="ORF">BECKSD772F_GA0070984_10203</name>
</gene>
<evidence type="ECO:0000313" key="1">
    <source>
        <dbReference type="EMBL" id="VFK37985.1"/>
    </source>
</evidence>
<protein>
    <submittedName>
        <fullName evidence="1">Uncharacterized protein</fullName>
    </submittedName>
</protein>
<sequence length="186" mass="21195">MVDALSLIHLSTSYRFPEISFFRYMGPAGLKRLSLSGASARLHDHSTIFSLNIMKWHFAGSWAKNQWGKSKGTFDAPSPTRTGRNQKFLFEHFPVISSTARNPVLRWRFQRWGGRIACILGTTFHVDYPCTLQISEDHAGEALLRKAMRARRLRYSGKLSYAGEAPALLTTRMAMSAWMRLRRPSS</sequence>